<evidence type="ECO:0000313" key="2">
    <source>
        <dbReference type="Proteomes" id="UP001152795"/>
    </source>
</evidence>
<accession>A0A6S7HIN2</accession>
<keyword evidence="2" id="KW-1185">Reference proteome</keyword>
<proteinExistence type="predicted"/>
<name>A0A6S7HIN2_PARCT</name>
<evidence type="ECO:0000313" key="1">
    <source>
        <dbReference type="EMBL" id="CAB4005845.1"/>
    </source>
</evidence>
<dbReference type="Proteomes" id="UP001152795">
    <property type="component" value="Unassembled WGS sequence"/>
</dbReference>
<sequence length="260" mass="29820">YHCLKCPRISRWACVYAGRYHATVVFIILHAHTPRDLYLIGPLSSPSDPHLIELDVSYVHRSSSDETLPNLSEMISQTARSISEAIVNETVMRLHNGHLSTVVLPGIGCLQVIELRNRFDLGTFCQGILHSRLRRKISNDLLKVYNLVYLLKALMHFSVVENLVLAAGVYIRRFTGEKHFDFRTHNNQISKNRYQAKSCNREMKTFRDNTILFTKGGVIFRTLVPDSVEIKNTDIGDCDVSVNYLTRLYEHVGPHIDRIR</sequence>
<feature type="non-terminal residue" evidence="1">
    <location>
        <position position="260"/>
    </location>
</feature>
<organism evidence="1 2">
    <name type="scientific">Paramuricea clavata</name>
    <name type="common">Red gorgonian</name>
    <name type="synonym">Violescent sea-whip</name>
    <dbReference type="NCBI Taxonomy" id="317549"/>
    <lineage>
        <taxon>Eukaryota</taxon>
        <taxon>Metazoa</taxon>
        <taxon>Cnidaria</taxon>
        <taxon>Anthozoa</taxon>
        <taxon>Octocorallia</taxon>
        <taxon>Malacalcyonacea</taxon>
        <taxon>Plexauridae</taxon>
        <taxon>Paramuricea</taxon>
    </lineage>
</organism>
<feature type="non-terminal residue" evidence="1">
    <location>
        <position position="1"/>
    </location>
</feature>
<dbReference type="EMBL" id="CACRXK020005330">
    <property type="protein sequence ID" value="CAB4005845.1"/>
    <property type="molecule type" value="Genomic_DNA"/>
</dbReference>
<reference evidence="1" key="1">
    <citation type="submission" date="2020-04" db="EMBL/GenBank/DDBJ databases">
        <authorList>
            <person name="Alioto T."/>
            <person name="Alioto T."/>
            <person name="Gomez Garrido J."/>
        </authorList>
    </citation>
    <scope>NUCLEOTIDE SEQUENCE</scope>
    <source>
        <strain evidence="1">A484AB</strain>
    </source>
</reference>
<comment type="caution">
    <text evidence="1">The sequence shown here is derived from an EMBL/GenBank/DDBJ whole genome shotgun (WGS) entry which is preliminary data.</text>
</comment>
<dbReference type="AlphaFoldDB" id="A0A6S7HIN2"/>
<protein>
    <submittedName>
        <fullName evidence="1">Uncharacterized protein</fullName>
    </submittedName>
</protein>
<gene>
    <name evidence="1" type="ORF">PACLA_8A074443</name>
</gene>